<name>X1H1F1_9ZZZZ</name>
<reference evidence="1" key="1">
    <citation type="journal article" date="2014" name="Front. Microbiol.">
        <title>High frequency of phylogenetically diverse reductive dehalogenase-homologous genes in deep subseafloor sedimentary metagenomes.</title>
        <authorList>
            <person name="Kawai M."/>
            <person name="Futagami T."/>
            <person name="Toyoda A."/>
            <person name="Takaki Y."/>
            <person name="Nishi S."/>
            <person name="Hori S."/>
            <person name="Arai W."/>
            <person name="Tsubouchi T."/>
            <person name="Morono Y."/>
            <person name="Uchiyama I."/>
            <person name="Ito T."/>
            <person name="Fujiyama A."/>
            <person name="Inagaki F."/>
            <person name="Takami H."/>
        </authorList>
    </citation>
    <scope>NUCLEOTIDE SEQUENCE</scope>
    <source>
        <strain evidence="1">Expedition CK06-06</strain>
    </source>
</reference>
<protein>
    <submittedName>
        <fullName evidence="1">Uncharacterized protein</fullName>
    </submittedName>
</protein>
<dbReference type="AlphaFoldDB" id="X1H1F1"/>
<gene>
    <name evidence="1" type="ORF">S03H2_37133</name>
</gene>
<dbReference type="EMBL" id="BARU01022828">
    <property type="protein sequence ID" value="GAH47694.1"/>
    <property type="molecule type" value="Genomic_DNA"/>
</dbReference>
<organism evidence="1">
    <name type="scientific">marine sediment metagenome</name>
    <dbReference type="NCBI Taxonomy" id="412755"/>
    <lineage>
        <taxon>unclassified sequences</taxon>
        <taxon>metagenomes</taxon>
        <taxon>ecological metagenomes</taxon>
    </lineage>
</organism>
<feature type="non-terminal residue" evidence="1">
    <location>
        <position position="32"/>
    </location>
</feature>
<proteinExistence type="predicted"/>
<sequence>MNEIYSKEQLQKLPFMDSNLNLENRVEDLLSR</sequence>
<comment type="caution">
    <text evidence="1">The sequence shown here is derived from an EMBL/GenBank/DDBJ whole genome shotgun (WGS) entry which is preliminary data.</text>
</comment>
<evidence type="ECO:0000313" key="1">
    <source>
        <dbReference type="EMBL" id="GAH47694.1"/>
    </source>
</evidence>
<accession>X1H1F1</accession>